<accession>A0A8H3CYI0</accession>
<evidence type="ECO:0000313" key="3">
    <source>
        <dbReference type="EMBL" id="CAE6501673.1"/>
    </source>
</evidence>
<reference evidence="3" key="1">
    <citation type="submission" date="2021-01" db="EMBL/GenBank/DDBJ databases">
        <authorList>
            <person name="Kaushik A."/>
        </authorList>
    </citation>
    <scope>NUCLEOTIDE SEQUENCE</scope>
    <source>
        <strain evidence="3">AG4-RS23</strain>
    </source>
</reference>
<proteinExistence type="predicted"/>
<dbReference type="CDD" id="cd19079">
    <property type="entry name" value="AKR_EcYajO-like"/>
    <property type="match status" value="1"/>
</dbReference>
<keyword evidence="1" id="KW-0560">Oxidoreductase</keyword>
<dbReference type="PANTHER" id="PTHR43364">
    <property type="entry name" value="NADH-SPECIFIC METHYLGLYOXAL REDUCTASE-RELATED"/>
    <property type="match status" value="1"/>
</dbReference>
<dbReference type="SUPFAM" id="SSF51430">
    <property type="entry name" value="NAD(P)-linked oxidoreductase"/>
    <property type="match status" value="1"/>
</dbReference>
<sequence length="387" mass="43371">MLGSPPRSLPSKSIDFATARLRLPPASRAVSSYFAYTNMPPTNSSKKMTYVRLGNSGLKVSRIILGVGSYGSKSWEGWLLDEGEGIRHIKAAYDAGIQTFDTADVYSNGESERILGKAIKQLGLPREEIVVMTKIFYVVRREPGFLIPPGPIADAAGYVNQYGLSRKHIFDSVKHSLERLQLDYIDVLQCHLFDYDTPIAETMHALHDVVKAGHARYIGMSSCFAYQFHAMQNYAINNKLTPFVSMQNQYNLIYREEEREMIPTLKMFGVGMTPWSPLSQGVLCRPYSQTTLRAQTSSIAILWKQAKEDNKEVILRVEQIAKARGISMAQVAMAWILSKDVVTAPIIGATSLKHLEDTIGAIDVKLTDEEIRQLEEPYVLQAIQHHT</sequence>
<dbReference type="InterPro" id="IPR036812">
    <property type="entry name" value="NAD(P)_OxRdtase_dom_sf"/>
</dbReference>
<dbReference type="InterPro" id="IPR023210">
    <property type="entry name" value="NADP_OxRdtase_dom"/>
</dbReference>
<feature type="domain" description="NADP-dependent oxidoreductase" evidence="2">
    <location>
        <begin position="62"/>
        <end position="376"/>
    </location>
</feature>
<dbReference type="Proteomes" id="UP000663861">
    <property type="component" value="Unassembled WGS sequence"/>
</dbReference>
<dbReference type="Gene3D" id="3.20.20.100">
    <property type="entry name" value="NADP-dependent oxidoreductase domain"/>
    <property type="match status" value="1"/>
</dbReference>
<protein>
    <recommendedName>
        <fullName evidence="2">NADP-dependent oxidoreductase domain-containing protein</fullName>
    </recommendedName>
</protein>
<dbReference type="Pfam" id="PF00248">
    <property type="entry name" value="Aldo_ket_red"/>
    <property type="match status" value="1"/>
</dbReference>
<evidence type="ECO:0000313" key="4">
    <source>
        <dbReference type="Proteomes" id="UP000663861"/>
    </source>
</evidence>
<dbReference type="InterPro" id="IPR050523">
    <property type="entry name" value="AKR_Detox_Biosynth"/>
</dbReference>
<comment type="caution">
    <text evidence="3">The sequence shown here is derived from an EMBL/GenBank/DDBJ whole genome shotgun (WGS) entry which is preliminary data.</text>
</comment>
<dbReference type="EMBL" id="CAJMWY010003359">
    <property type="protein sequence ID" value="CAE6501673.1"/>
    <property type="molecule type" value="Genomic_DNA"/>
</dbReference>
<dbReference type="PANTHER" id="PTHR43364:SF4">
    <property type="entry name" value="NAD(P)-LINKED OXIDOREDUCTASE SUPERFAMILY PROTEIN"/>
    <property type="match status" value="1"/>
</dbReference>
<name>A0A8H3CYI0_9AGAM</name>
<gene>
    <name evidence="3" type="ORF">RDB_LOCUS123229</name>
</gene>
<dbReference type="GO" id="GO:0005829">
    <property type="term" value="C:cytosol"/>
    <property type="evidence" value="ECO:0007669"/>
    <property type="project" value="UniProtKB-ARBA"/>
</dbReference>
<evidence type="ECO:0000256" key="1">
    <source>
        <dbReference type="ARBA" id="ARBA00023002"/>
    </source>
</evidence>
<dbReference type="AlphaFoldDB" id="A0A8H3CYI0"/>
<dbReference type="FunFam" id="3.20.20.100:FF:000004">
    <property type="entry name" value="Oxidoreductase, aldo/keto reductase"/>
    <property type="match status" value="1"/>
</dbReference>
<organism evidence="3 4">
    <name type="scientific">Rhizoctonia solani</name>
    <dbReference type="NCBI Taxonomy" id="456999"/>
    <lineage>
        <taxon>Eukaryota</taxon>
        <taxon>Fungi</taxon>
        <taxon>Dikarya</taxon>
        <taxon>Basidiomycota</taxon>
        <taxon>Agaricomycotina</taxon>
        <taxon>Agaricomycetes</taxon>
        <taxon>Cantharellales</taxon>
        <taxon>Ceratobasidiaceae</taxon>
        <taxon>Rhizoctonia</taxon>
    </lineage>
</organism>
<evidence type="ECO:0000259" key="2">
    <source>
        <dbReference type="Pfam" id="PF00248"/>
    </source>
</evidence>
<dbReference type="GO" id="GO:0016491">
    <property type="term" value="F:oxidoreductase activity"/>
    <property type="evidence" value="ECO:0007669"/>
    <property type="project" value="UniProtKB-KW"/>
</dbReference>